<comment type="caution">
    <text evidence="1">The sequence shown here is derived from an EMBL/GenBank/DDBJ whole genome shotgun (WGS) entry which is preliminary data.</text>
</comment>
<dbReference type="AlphaFoldDB" id="A0A554A1P8"/>
<sequence length="138" mass="16023">MKKNRVAVKPDAPLAVFIIGVKINKLWAVHSWLKSVLAMKPMVDELYRNKEELGFYHTEYYLSWRGVTLVQYWKSNEAIMSYSRGKKHTKAYKLFYQTAAANTSLGIFHEAYSIEPNQYHSLYVNMPESGLLKALENN</sequence>
<organism evidence="1 2">
    <name type="scientific">Alkalicoccobacillus porphyridii</name>
    <dbReference type="NCBI Taxonomy" id="2597270"/>
    <lineage>
        <taxon>Bacteria</taxon>
        <taxon>Bacillati</taxon>
        <taxon>Bacillota</taxon>
        <taxon>Bacilli</taxon>
        <taxon>Bacillales</taxon>
        <taxon>Bacillaceae</taxon>
        <taxon>Alkalicoccobacillus</taxon>
    </lineage>
</organism>
<keyword evidence="2" id="KW-1185">Reference proteome</keyword>
<accession>A0A554A1P8</accession>
<dbReference type="Proteomes" id="UP000318521">
    <property type="component" value="Unassembled WGS sequence"/>
</dbReference>
<protein>
    <submittedName>
        <fullName evidence="1">DUF4188 domain-containing protein</fullName>
    </submittedName>
</protein>
<evidence type="ECO:0000313" key="2">
    <source>
        <dbReference type="Proteomes" id="UP000318521"/>
    </source>
</evidence>
<evidence type="ECO:0000313" key="1">
    <source>
        <dbReference type="EMBL" id="TSB47576.1"/>
    </source>
</evidence>
<dbReference type="EMBL" id="VLXZ01000002">
    <property type="protein sequence ID" value="TSB47576.1"/>
    <property type="molecule type" value="Genomic_DNA"/>
</dbReference>
<dbReference type="OrthoDB" id="7566033at2"/>
<name>A0A554A1P8_9BACI</name>
<dbReference type="InterPro" id="IPR025444">
    <property type="entry name" value="Monooxy_af470"/>
</dbReference>
<gene>
    <name evidence="1" type="ORF">FN960_03375</name>
</gene>
<dbReference type="RefSeq" id="WP_143846990.1">
    <property type="nucleotide sequence ID" value="NZ_VLXZ01000002.1"/>
</dbReference>
<proteinExistence type="predicted"/>
<reference evidence="1 2" key="1">
    <citation type="submission" date="2019-07" db="EMBL/GenBank/DDBJ databases">
        <authorList>
            <person name="Park Y.J."/>
            <person name="Jeong S.E."/>
            <person name="Jung H.S."/>
        </authorList>
    </citation>
    <scope>NUCLEOTIDE SEQUENCE [LARGE SCALE GENOMIC DNA]</scope>
    <source>
        <strain evidence="2">P16(2019)</strain>
    </source>
</reference>
<dbReference type="Pfam" id="PF13826">
    <property type="entry name" value="Monooxy_af470-like"/>
    <property type="match status" value="1"/>
</dbReference>